<reference evidence="2" key="2">
    <citation type="submission" date="2015-01" db="EMBL/GenBank/DDBJ databases">
        <title>Evolutionary Origins and Diversification of the Mycorrhizal Mutualists.</title>
        <authorList>
            <consortium name="DOE Joint Genome Institute"/>
            <consortium name="Mycorrhizal Genomics Consortium"/>
            <person name="Kohler A."/>
            <person name="Kuo A."/>
            <person name="Nagy L.G."/>
            <person name="Floudas D."/>
            <person name="Copeland A."/>
            <person name="Barry K.W."/>
            <person name="Cichocki N."/>
            <person name="Veneault-Fourrey C."/>
            <person name="LaButti K."/>
            <person name="Lindquist E.A."/>
            <person name="Lipzen A."/>
            <person name="Lundell T."/>
            <person name="Morin E."/>
            <person name="Murat C."/>
            <person name="Riley R."/>
            <person name="Ohm R."/>
            <person name="Sun H."/>
            <person name="Tunlid A."/>
            <person name="Henrissat B."/>
            <person name="Grigoriev I.V."/>
            <person name="Hibbett D.S."/>
            <person name="Martin F."/>
        </authorList>
    </citation>
    <scope>NUCLEOTIDE SEQUENCE [LARGE SCALE GENOMIC DNA]</scope>
    <source>
        <strain evidence="2">Ve08.2h10</strain>
    </source>
</reference>
<accession>A0A0D0DMS1</accession>
<reference evidence="1 2" key="1">
    <citation type="submission" date="2014-04" db="EMBL/GenBank/DDBJ databases">
        <authorList>
            <consortium name="DOE Joint Genome Institute"/>
            <person name="Kuo A."/>
            <person name="Kohler A."/>
            <person name="Jargeat P."/>
            <person name="Nagy L.G."/>
            <person name="Floudas D."/>
            <person name="Copeland A."/>
            <person name="Barry K.W."/>
            <person name="Cichocki N."/>
            <person name="Veneault-Fourrey C."/>
            <person name="LaButti K."/>
            <person name="Lindquist E.A."/>
            <person name="Lipzen A."/>
            <person name="Lundell T."/>
            <person name="Morin E."/>
            <person name="Murat C."/>
            <person name="Sun H."/>
            <person name="Tunlid A."/>
            <person name="Henrissat B."/>
            <person name="Grigoriev I.V."/>
            <person name="Hibbett D.S."/>
            <person name="Martin F."/>
            <person name="Nordberg H.P."/>
            <person name="Cantor M.N."/>
            <person name="Hua S.X."/>
        </authorList>
    </citation>
    <scope>NUCLEOTIDE SEQUENCE [LARGE SCALE GENOMIC DNA]</scope>
    <source>
        <strain evidence="1 2">Ve08.2h10</strain>
    </source>
</reference>
<dbReference type="EMBL" id="KN826183">
    <property type="protein sequence ID" value="KIK79790.1"/>
    <property type="molecule type" value="Genomic_DNA"/>
</dbReference>
<dbReference type="Proteomes" id="UP000054538">
    <property type="component" value="Unassembled WGS sequence"/>
</dbReference>
<dbReference type="AlphaFoldDB" id="A0A0D0DMS1"/>
<dbReference type="InParanoid" id="A0A0D0DMS1"/>
<protein>
    <submittedName>
        <fullName evidence="1">Uncharacterized protein</fullName>
    </submittedName>
</protein>
<evidence type="ECO:0000313" key="1">
    <source>
        <dbReference type="EMBL" id="KIK79790.1"/>
    </source>
</evidence>
<keyword evidence="2" id="KW-1185">Reference proteome</keyword>
<proteinExistence type="predicted"/>
<sequence>MRFPSTHTCHRSRGHRTSELPILFTVATISETRTHCTSFDKVSEGIGRTPLGQHRLVHEEVHEGADSEP</sequence>
<dbReference type="HOGENOM" id="CLU_2776668_0_0_1"/>
<organism evidence="1 2">
    <name type="scientific">Paxillus rubicundulus Ve08.2h10</name>
    <dbReference type="NCBI Taxonomy" id="930991"/>
    <lineage>
        <taxon>Eukaryota</taxon>
        <taxon>Fungi</taxon>
        <taxon>Dikarya</taxon>
        <taxon>Basidiomycota</taxon>
        <taxon>Agaricomycotina</taxon>
        <taxon>Agaricomycetes</taxon>
        <taxon>Agaricomycetidae</taxon>
        <taxon>Boletales</taxon>
        <taxon>Paxilineae</taxon>
        <taxon>Paxillaceae</taxon>
        <taxon>Paxillus</taxon>
    </lineage>
</organism>
<gene>
    <name evidence="1" type="ORF">PAXRUDRAFT_833914</name>
</gene>
<name>A0A0D0DMS1_9AGAM</name>
<evidence type="ECO:0000313" key="2">
    <source>
        <dbReference type="Proteomes" id="UP000054538"/>
    </source>
</evidence>